<evidence type="ECO:0000313" key="1">
    <source>
        <dbReference type="EMBL" id="RLU25234.1"/>
    </source>
</evidence>
<dbReference type="InterPro" id="IPR043502">
    <property type="entry name" value="DNA/RNA_pol_sf"/>
</dbReference>
<dbReference type="InterPro" id="IPR008042">
    <property type="entry name" value="Retrotrans_Pao"/>
</dbReference>
<dbReference type="GO" id="GO:0071897">
    <property type="term" value="P:DNA biosynthetic process"/>
    <property type="evidence" value="ECO:0007669"/>
    <property type="project" value="UniProtKB-ARBA"/>
</dbReference>
<gene>
    <name evidence="1" type="ORF">DMN91_003327</name>
</gene>
<accession>A0A3L8DXN4</accession>
<dbReference type="PANTHER" id="PTHR47331:SF4">
    <property type="entry name" value="PEPTIDASE S1 DOMAIN-CONTAINING PROTEIN"/>
    <property type="match status" value="1"/>
</dbReference>
<reference evidence="1" key="1">
    <citation type="journal article" date="2018" name="Genome Res.">
        <title>The genomic architecture and molecular evolution of ant odorant receptors.</title>
        <authorList>
            <person name="McKenzie S.K."/>
            <person name="Kronauer D.J.C."/>
        </authorList>
    </citation>
    <scope>NUCLEOTIDE SEQUENCE [LARGE SCALE GENOMIC DNA]</scope>
    <source>
        <strain evidence="1">Clonal line C1</strain>
    </source>
</reference>
<comment type="caution">
    <text evidence="1">The sequence shown here is derived from an EMBL/GenBank/DDBJ whole genome shotgun (WGS) entry which is preliminary data.</text>
</comment>
<proteinExistence type="predicted"/>
<reference evidence="1" key="2">
    <citation type="submission" date="2018-07" db="EMBL/GenBank/DDBJ databases">
        <authorList>
            <person name="Mckenzie S.K."/>
            <person name="Kronauer D.J.C."/>
        </authorList>
    </citation>
    <scope>NUCLEOTIDE SEQUENCE</scope>
    <source>
        <strain evidence="1">Clonal line C1</strain>
    </source>
</reference>
<dbReference type="Pfam" id="PF05380">
    <property type="entry name" value="Peptidase_A17"/>
    <property type="match status" value="1"/>
</dbReference>
<sequence>MFRQIRVDERDTIYQNILWKPSVGDAPIVFELLTVTYGMVSSPFEANRVIKQVASDEGHRFPRARTILLEHIYVDDVLFGHHEIAELLQIRTELTGLLTSGGFELRKWASNSTTLIADIDPKDHGLACTKLLAPDENLKILGETATARALINQGSEISLVTKRIVQLLRLPPKKSSISLVGIGAQKSRRTKGLTTFKVRPHFDPESECEVSAHILPKLTGFISSIQLEKCSWPQLQGLQLVDEDFLSLGPIDIILGANVFAQIIEDGIRKGEKNSLIAQRTKIGWIISGPHGSAPSSEEDPVSKLGDSWAKAMWMVVNLAKRLNNDPNYAKSYSDFMTEYERLHHMTPVPDSEPEPQYAYYLPHHGLVVDEGEKYPRAGKVLRKVRYVNDVFGGGDSVCQAQDIVKQLTQLCMAGGFPFQKWVSNHPAILESVPPERKVESSSVQIEDATVVHALGLWWKPSMDTFHFTINLPPTTVIIKRSILSTIAKLFDPLGLISPVIITAKILIQELWSNKLDLDDPLPQHLSARWIQFIDQLPELSRLTFPRWLSFQSDRKAEIHGFCDASQLAISAVVYIRLITTEGEILSSLICSKTKVAPLKRLTIPRLELSGAVMLTKLVAYVLLVLEMKNTPVYMWTDSAITYIWINGHPSRWKDFVQNRVCFIQETLPQSVWKFVPGKDNPADCTTRGLIPLQLSEHSQWWTGLQWLQRDLSAWPQLIQSPSQKDNLEERPTTKVSIVTRIQSAEPWNLLDKYSSLTRLLRITVWCLRAVSPFKKSSDSLTGPITTHELEAVKSYWVKTVQRSSFQQELTVISEGQALPKSNPLSRLTPFTDSNGLLRIGGRLQSSLLPTTTKYPLILPRKSSFTSLIISDAHLRTMHGGTQVTLAFIRNEY</sequence>
<dbReference type="SUPFAM" id="SSF56672">
    <property type="entry name" value="DNA/RNA polymerases"/>
    <property type="match status" value="2"/>
</dbReference>
<protein>
    <submittedName>
        <fullName evidence="1">Uncharacterized protein</fullName>
    </submittedName>
</protein>
<dbReference type="PANTHER" id="PTHR47331">
    <property type="entry name" value="PHD-TYPE DOMAIN-CONTAINING PROTEIN"/>
    <property type="match status" value="1"/>
</dbReference>
<dbReference type="Proteomes" id="UP000279307">
    <property type="component" value="Chromosome 3"/>
</dbReference>
<name>A0A3L8DXN4_OOCBI</name>
<dbReference type="OrthoDB" id="7553157at2759"/>
<dbReference type="AlphaFoldDB" id="A0A3L8DXN4"/>
<organism evidence="1">
    <name type="scientific">Ooceraea biroi</name>
    <name type="common">Clonal raider ant</name>
    <name type="synonym">Cerapachys biroi</name>
    <dbReference type="NCBI Taxonomy" id="2015173"/>
    <lineage>
        <taxon>Eukaryota</taxon>
        <taxon>Metazoa</taxon>
        <taxon>Ecdysozoa</taxon>
        <taxon>Arthropoda</taxon>
        <taxon>Hexapoda</taxon>
        <taxon>Insecta</taxon>
        <taxon>Pterygota</taxon>
        <taxon>Neoptera</taxon>
        <taxon>Endopterygota</taxon>
        <taxon>Hymenoptera</taxon>
        <taxon>Apocrita</taxon>
        <taxon>Aculeata</taxon>
        <taxon>Formicoidea</taxon>
        <taxon>Formicidae</taxon>
        <taxon>Dorylinae</taxon>
        <taxon>Ooceraea</taxon>
    </lineage>
</organism>
<dbReference type="EMBL" id="QOIP01000003">
    <property type="protein sequence ID" value="RLU25234.1"/>
    <property type="molecule type" value="Genomic_DNA"/>
</dbReference>